<evidence type="ECO:0000256" key="1">
    <source>
        <dbReference type="SAM" id="MobiDB-lite"/>
    </source>
</evidence>
<organism evidence="2">
    <name type="scientific">mine drainage metagenome</name>
    <dbReference type="NCBI Taxonomy" id="410659"/>
    <lineage>
        <taxon>unclassified sequences</taxon>
        <taxon>metagenomes</taxon>
        <taxon>ecological metagenomes</taxon>
    </lineage>
</organism>
<reference evidence="2" key="1">
    <citation type="submission" date="2013-08" db="EMBL/GenBank/DDBJ databases">
        <authorList>
            <person name="Mendez C."/>
            <person name="Richter M."/>
            <person name="Ferrer M."/>
            <person name="Sanchez J."/>
        </authorList>
    </citation>
    <scope>NUCLEOTIDE SEQUENCE</scope>
</reference>
<dbReference type="EMBL" id="AUZZ01007169">
    <property type="protein sequence ID" value="EQD43366.1"/>
    <property type="molecule type" value="Genomic_DNA"/>
</dbReference>
<proteinExistence type="predicted"/>
<evidence type="ECO:0000313" key="2">
    <source>
        <dbReference type="EMBL" id="EQD43366.1"/>
    </source>
</evidence>
<comment type="caution">
    <text evidence="2">The sequence shown here is derived from an EMBL/GenBank/DDBJ whole genome shotgun (WGS) entry which is preliminary data.</text>
</comment>
<protein>
    <submittedName>
        <fullName evidence="2">Uncharacterized protein</fullName>
    </submittedName>
</protein>
<name>T0Z5Q3_9ZZZZ</name>
<sequence>HRIGNVALSYLASLRTGRPVLDICSGFWGVSTEMFERLGVGAEQFAIEAELVLKALRAGVEVTQIPVEYRKRIGEAKLHTFRDGGAIFLSIVRFARRARPSRTAASIPGLPVRALLSVGLVTETLSAILECTPEEVQLANRIGLSLRGGLPDASIRIRPDYLLGRDAPSTTPDGPSLFLSFPGQGIEQGAGVVTVSIRPREKALTIRLSSPLPRTRGGDLPRSPRPAPRRLRRRLSASRSVAVLGAVTSRMNFDPGRQQESMLRANGFDVLSAGDHGFPARGGVP</sequence>
<reference evidence="2" key="2">
    <citation type="journal article" date="2014" name="ISME J.">
        <title>Microbial stratification in low pH oxic and suboxic macroscopic growths along an acid mine drainage.</title>
        <authorList>
            <person name="Mendez-Garcia C."/>
            <person name="Mesa V."/>
            <person name="Sprenger R.R."/>
            <person name="Richter M."/>
            <person name="Diez M.S."/>
            <person name="Solano J."/>
            <person name="Bargiela R."/>
            <person name="Golyshina O.V."/>
            <person name="Manteca A."/>
            <person name="Ramos J.L."/>
            <person name="Gallego J.R."/>
            <person name="Llorente I."/>
            <person name="Martins Dos Santos V.A."/>
            <person name="Jensen O.N."/>
            <person name="Pelaez A.I."/>
            <person name="Sanchez J."/>
            <person name="Ferrer M."/>
        </authorList>
    </citation>
    <scope>NUCLEOTIDE SEQUENCE</scope>
</reference>
<accession>T0Z5Q3</accession>
<gene>
    <name evidence="2" type="ORF">B2A_09929</name>
</gene>
<feature type="region of interest" description="Disordered" evidence="1">
    <location>
        <begin position="210"/>
        <end position="232"/>
    </location>
</feature>
<feature type="non-terminal residue" evidence="2">
    <location>
        <position position="1"/>
    </location>
</feature>
<dbReference type="AlphaFoldDB" id="T0Z5Q3"/>